<keyword evidence="1" id="KW-0808">Transferase</keyword>
<dbReference type="GO" id="GO:0016301">
    <property type="term" value="F:kinase activity"/>
    <property type="evidence" value="ECO:0007669"/>
    <property type="project" value="UniProtKB-KW"/>
</dbReference>
<dbReference type="EMBL" id="GHJT01003577">
    <property type="protein sequence ID" value="MOY37548.1"/>
    <property type="molecule type" value="Transcribed_RNA"/>
</dbReference>
<dbReference type="AlphaFoldDB" id="A0A4D5RKE5"/>
<dbReference type="OrthoDB" id="6481412at2759"/>
<dbReference type="PANTHER" id="PTHR20873">
    <property type="entry name" value="L-SERYL-TRNA(SEC) KINASE"/>
    <property type="match status" value="1"/>
</dbReference>
<dbReference type="VEuPathDB" id="VectorBase:ISCP_016962"/>
<evidence type="ECO:0000313" key="1">
    <source>
        <dbReference type="EMBL" id="MOY37548.1"/>
    </source>
</evidence>
<name>A0A4D5RKE5_IXOSC</name>
<dbReference type="InterPro" id="IPR052648">
    <property type="entry name" value="Ser-tRNA(Sec)_kinase"/>
</dbReference>
<keyword evidence="1" id="KW-0418">Kinase</keyword>
<dbReference type="VEuPathDB" id="VectorBase:ISCW010109"/>
<organism evidence="1">
    <name type="scientific">Ixodes scapularis</name>
    <name type="common">Black-legged tick</name>
    <name type="synonym">Deer tick</name>
    <dbReference type="NCBI Taxonomy" id="6945"/>
    <lineage>
        <taxon>Eukaryota</taxon>
        <taxon>Metazoa</taxon>
        <taxon>Ecdysozoa</taxon>
        <taxon>Arthropoda</taxon>
        <taxon>Chelicerata</taxon>
        <taxon>Arachnida</taxon>
        <taxon>Acari</taxon>
        <taxon>Parasitiformes</taxon>
        <taxon>Ixodida</taxon>
        <taxon>Ixodoidea</taxon>
        <taxon>Ixodidae</taxon>
        <taxon>Ixodinae</taxon>
        <taxon>Ixodes</taxon>
    </lineage>
</organism>
<proteinExistence type="predicted"/>
<dbReference type="Gene3D" id="3.40.50.300">
    <property type="entry name" value="P-loop containing nucleotide triphosphate hydrolases"/>
    <property type="match status" value="1"/>
</dbReference>
<dbReference type="VEuPathDB" id="VectorBase:ISCI010109"/>
<dbReference type="InterPro" id="IPR027417">
    <property type="entry name" value="P-loop_NTPase"/>
</dbReference>
<sequence>MSPEGGSVLVLFFGLPGSGKTTLVNRIFEACTKRFDSRSYPCIISYDSLVSTSRQAEMAHNPGMAKECRQQLLLAAQAWLAWVRGTDMAVPTSSELACTMLKQLQSCSRPLRPDERALVLVDDNLYYRSMRKEWFKLARNASLGFCQVLVACPLEEAIRRNASRELPVPEPSIRVMGSRFELPREEPWEELTRTVAAGEPESLECVLALVERASLKGPLCPPESPVPVPKPLPPSRRHCWDLELRAIVSRFIQQVRTSGCSQAQVADRCIRLQKARQVVLDRLRKIPYEEEDAAKVDLHVLLNEALGE</sequence>
<accession>A0A4D5RKE5</accession>
<protein>
    <submittedName>
        <fullName evidence="1">Putative l-seryl-trnasec kinase-like isoform x2</fullName>
    </submittedName>
</protein>
<reference evidence="1" key="1">
    <citation type="submission" date="2019-04" db="EMBL/GenBank/DDBJ databases">
        <title>An insight into the mialome of Ixodes scapularis.</title>
        <authorList>
            <person name="Ribeiro J.M."/>
            <person name="Mather T.N."/>
            <person name="Karim S."/>
        </authorList>
    </citation>
    <scope>NUCLEOTIDE SEQUENCE</scope>
</reference>
<dbReference type="Pfam" id="PF13671">
    <property type="entry name" value="AAA_33"/>
    <property type="match status" value="1"/>
</dbReference>
<dbReference type="SUPFAM" id="SSF52540">
    <property type="entry name" value="P-loop containing nucleoside triphosphate hydrolases"/>
    <property type="match status" value="1"/>
</dbReference>
<dbReference type="PANTHER" id="PTHR20873:SF0">
    <property type="entry name" value="L-SERYL-TRNA(SEC) KINASE"/>
    <property type="match status" value="1"/>
</dbReference>